<feature type="transmembrane region" description="Helical" evidence="2">
    <location>
        <begin position="146"/>
        <end position="166"/>
    </location>
</feature>
<comment type="caution">
    <text evidence="3">The sequence shown here is derived from an EMBL/GenBank/DDBJ whole genome shotgun (WGS) entry which is preliminary data.</text>
</comment>
<gene>
    <name evidence="3" type="ORF">J5Y06_16775</name>
</gene>
<evidence type="ECO:0000313" key="3">
    <source>
        <dbReference type="EMBL" id="MBP0440310.1"/>
    </source>
</evidence>
<feature type="transmembrane region" description="Helical" evidence="2">
    <location>
        <begin position="119"/>
        <end position="139"/>
    </location>
</feature>
<reference evidence="3" key="1">
    <citation type="submission" date="2021-03" db="EMBL/GenBank/DDBJ databases">
        <title>Genome sequencing and assembly of Tianweitania sediminis.</title>
        <authorList>
            <person name="Chhetri G."/>
        </authorList>
    </citation>
    <scope>NUCLEOTIDE SEQUENCE</scope>
    <source>
        <strain evidence="3">Z8</strain>
    </source>
</reference>
<feature type="transmembrane region" description="Helical" evidence="2">
    <location>
        <begin position="93"/>
        <end position="113"/>
    </location>
</feature>
<keyword evidence="2" id="KW-0812">Transmembrane</keyword>
<proteinExistence type="predicted"/>
<evidence type="ECO:0000256" key="1">
    <source>
        <dbReference type="SAM" id="MobiDB-lite"/>
    </source>
</evidence>
<accession>A0A8J7UKX3</accession>
<dbReference type="Proteomes" id="UP000666240">
    <property type="component" value="Unassembled WGS sequence"/>
</dbReference>
<feature type="region of interest" description="Disordered" evidence="1">
    <location>
        <begin position="22"/>
        <end position="46"/>
    </location>
</feature>
<keyword evidence="2" id="KW-0472">Membrane</keyword>
<keyword evidence="4" id="KW-1185">Reference proteome</keyword>
<name>A0A8J7UKX3_9HYPH</name>
<sequence length="167" mass="17778">MQDRGKKTVLLVEDQYASASLLPRRPGTNHQVSDDLKSTGSDSSGNGVVDAIPSVASRSHVGGRSPWARPGDYALSRWRGQVGLGRLVIRDTLVIGSSVNLLTTIASLVAFSLDAKDWAAMLIFLSPVPYNVFLFACIWRLSGRVGGWKGTLAAATGAIWVIAATLL</sequence>
<evidence type="ECO:0000256" key="2">
    <source>
        <dbReference type="SAM" id="Phobius"/>
    </source>
</evidence>
<evidence type="ECO:0000313" key="4">
    <source>
        <dbReference type="Proteomes" id="UP000666240"/>
    </source>
</evidence>
<protein>
    <submittedName>
        <fullName evidence="3">Uncharacterized protein</fullName>
    </submittedName>
</protein>
<keyword evidence="2" id="KW-1133">Transmembrane helix</keyword>
<dbReference type="EMBL" id="JAGIYY010000006">
    <property type="protein sequence ID" value="MBP0440310.1"/>
    <property type="molecule type" value="Genomic_DNA"/>
</dbReference>
<organism evidence="3 4">
    <name type="scientific">Tianweitania sediminis</name>
    <dbReference type="NCBI Taxonomy" id="1502156"/>
    <lineage>
        <taxon>Bacteria</taxon>
        <taxon>Pseudomonadati</taxon>
        <taxon>Pseudomonadota</taxon>
        <taxon>Alphaproteobacteria</taxon>
        <taxon>Hyphomicrobiales</taxon>
        <taxon>Phyllobacteriaceae</taxon>
        <taxon>Tianweitania</taxon>
    </lineage>
</organism>
<dbReference type="AlphaFoldDB" id="A0A8J7UKX3"/>